<protein>
    <submittedName>
        <fullName evidence="2">Uncharacterized protein</fullName>
    </submittedName>
</protein>
<feature type="compositionally biased region" description="Acidic residues" evidence="1">
    <location>
        <begin position="59"/>
        <end position="71"/>
    </location>
</feature>
<gene>
    <name evidence="2" type="ORF">AVEN_183611_1</name>
</gene>
<evidence type="ECO:0000256" key="1">
    <source>
        <dbReference type="SAM" id="MobiDB-lite"/>
    </source>
</evidence>
<feature type="compositionally biased region" description="Acidic residues" evidence="1">
    <location>
        <begin position="26"/>
        <end position="38"/>
    </location>
</feature>
<accession>A0A4Y2CEB8</accession>
<reference evidence="2 3" key="1">
    <citation type="journal article" date="2019" name="Sci. Rep.">
        <title>Orb-weaving spider Araneus ventricosus genome elucidates the spidroin gene catalogue.</title>
        <authorList>
            <person name="Kono N."/>
            <person name="Nakamura H."/>
            <person name="Ohtoshi R."/>
            <person name="Moran D.A.P."/>
            <person name="Shinohara A."/>
            <person name="Yoshida Y."/>
            <person name="Fujiwara M."/>
            <person name="Mori M."/>
            <person name="Tomita M."/>
            <person name="Arakawa K."/>
        </authorList>
    </citation>
    <scope>NUCLEOTIDE SEQUENCE [LARGE SCALE GENOMIC DNA]</scope>
</reference>
<feature type="region of interest" description="Disordered" evidence="1">
    <location>
        <begin position="1"/>
        <end position="78"/>
    </location>
</feature>
<keyword evidence="3" id="KW-1185">Reference proteome</keyword>
<proteinExistence type="predicted"/>
<dbReference type="Proteomes" id="UP000499080">
    <property type="component" value="Unassembled WGS sequence"/>
</dbReference>
<comment type="caution">
    <text evidence="2">The sequence shown here is derived from an EMBL/GenBank/DDBJ whole genome shotgun (WGS) entry which is preliminary data.</text>
</comment>
<dbReference type="EMBL" id="BGPR01162799">
    <property type="protein sequence ID" value="GBM02158.1"/>
    <property type="molecule type" value="Genomic_DNA"/>
</dbReference>
<sequence>MYRRRKGLTPEEINIIWDELPSNVETPEEDSSSDEDSPEQNKTNNQSLNPANIHKISDSESDSSEDTESEEITPKRIWNKRDCTSTIPIFSLSHGTCVSAFEGKTLPTDFFFNIFRR</sequence>
<dbReference type="AlphaFoldDB" id="A0A4Y2CEB8"/>
<organism evidence="2 3">
    <name type="scientific">Araneus ventricosus</name>
    <name type="common">Orbweaver spider</name>
    <name type="synonym">Epeira ventricosa</name>
    <dbReference type="NCBI Taxonomy" id="182803"/>
    <lineage>
        <taxon>Eukaryota</taxon>
        <taxon>Metazoa</taxon>
        <taxon>Ecdysozoa</taxon>
        <taxon>Arthropoda</taxon>
        <taxon>Chelicerata</taxon>
        <taxon>Arachnida</taxon>
        <taxon>Araneae</taxon>
        <taxon>Araneomorphae</taxon>
        <taxon>Entelegynae</taxon>
        <taxon>Araneoidea</taxon>
        <taxon>Araneidae</taxon>
        <taxon>Araneus</taxon>
    </lineage>
</organism>
<evidence type="ECO:0000313" key="2">
    <source>
        <dbReference type="EMBL" id="GBM02158.1"/>
    </source>
</evidence>
<feature type="compositionally biased region" description="Polar residues" evidence="1">
    <location>
        <begin position="40"/>
        <end position="50"/>
    </location>
</feature>
<name>A0A4Y2CEB8_ARAVE</name>
<evidence type="ECO:0000313" key="3">
    <source>
        <dbReference type="Proteomes" id="UP000499080"/>
    </source>
</evidence>